<dbReference type="AlphaFoldDB" id="A0A0S6TZQ7"/>
<feature type="compositionally biased region" description="Polar residues" evidence="2">
    <location>
        <begin position="245"/>
        <end position="261"/>
    </location>
</feature>
<name>A0A0S6TZQ7_CLOBO</name>
<reference evidence="4" key="1">
    <citation type="submission" date="2013-10" db="EMBL/GenBank/DDBJ databases">
        <title>Draft genome sequence of Clostridium botulinum type B strain Osaka05.</title>
        <authorList>
            <person name="Sakaguchi Y."/>
            <person name="Hosomi K."/>
            <person name="Uchiyama J."/>
            <person name="Ogura Y."/>
            <person name="Sakaguchi M."/>
            <person name="Kohda T."/>
            <person name="Mukamoto M."/>
            <person name="Misawa N."/>
            <person name="Matsuzaki S."/>
            <person name="Hayashi T."/>
            <person name="Kozaki S."/>
        </authorList>
    </citation>
    <scope>NUCLEOTIDE SEQUENCE</scope>
    <source>
        <strain evidence="4">Osaka05</strain>
    </source>
</reference>
<feature type="region of interest" description="Disordered" evidence="2">
    <location>
        <begin position="242"/>
        <end position="395"/>
    </location>
</feature>
<keyword evidence="3" id="KW-1133">Transmembrane helix</keyword>
<feature type="compositionally biased region" description="Low complexity" evidence="2">
    <location>
        <begin position="288"/>
        <end position="300"/>
    </location>
</feature>
<evidence type="ECO:0000313" key="4">
    <source>
        <dbReference type="EMBL" id="GAE00688.1"/>
    </source>
</evidence>
<evidence type="ECO:0000256" key="1">
    <source>
        <dbReference type="SAM" id="Coils"/>
    </source>
</evidence>
<feature type="coiled-coil region" evidence="1">
    <location>
        <begin position="188"/>
        <end position="215"/>
    </location>
</feature>
<gene>
    <name evidence="4" type="ORF">CBO05C_0378</name>
</gene>
<evidence type="ECO:0000256" key="3">
    <source>
        <dbReference type="SAM" id="Phobius"/>
    </source>
</evidence>
<protein>
    <submittedName>
        <fullName evidence="4">Glycoprotein gp2</fullName>
    </submittedName>
</protein>
<proteinExistence type="predicted"/>
<feature type="compositionally biased region" description="Basic and acidic residues" evidence="2">
    <location>
        <begin position="266"/>
        <end position="287"/>
    </location>
</feature>
<sequence>MTQISIYFIIELHNGSNKEARINMINVIKTAIVTIIISFISGLLLDHYRNLAPRILCNIGKGIPIDINNKKFNAYIITVRNISSKIIHDITLHVQSPQSNLKITDAKITKGLKFDSSIEDNILDVCIPFLSKDDEFSVTLYVENQHGVHNKPAVIIRSPEKFKEVNSEERKGIFSIFTNIPKNIKEIISDVTEKNETINERNREITNKNNKLGKNKKVMIIAASIVLVVIVGVVARFYFKGKPADTNTKTPSVETKATKQSNDSKGSTDKTTKGTDVKSSTDGKAKNTDGNSSTGGSSNNTDKKPSTGGTNGNTNKKPSTGDTSGDTNKKPSTGDTSGDANKKPSTDDTTGNKDGNSSTDGTTNGKTDGDSSNSGTTNDGDKNPSTDGTKGDTGN</sequence>
<evidence type="ECO:0000256" key="2">
    <source>
        <dbReference type="SAM" id="MobiDB-lite"/>
    </source>
</evidence>
<keyword evidence="3" id="KW-0812">Transmembrane</keyword>
<feature type="transmembrane region" description="Helical" evidence="3">
    <location>
        <begin position="218"/>
        <end position="239"/>
    </location>
</feature>
<dbReference type="EMBL" id="DF384213">
    <property type="protein sequence ID" value="GAE00688.1"/>
    <property type="molecule type" value="Genomic_DNA"/>
</dbReference>
<dbReference type="HOGENOM" id="CLU_056901_0_0_9"/>
<feature type="transmembrane region" description="Helical" evidence="3">
    <location>
        <begin position="24"/>
        <end position="45"/>
    </location>
</feature>
<organism evidence="4">
    <name type="scientific">Clostridium botulinum B str. Osaka05</name>
    <dbReference type="NCBI Taxonomy" id="1407017"/>
    <lineage>
        <taxon>Bacteria</taxon>
        <taxon>Bacillati</taxon>
        <taxon>Bacillota</taxon>
        <taxon>Clostridia</taxon>
        <taxon>Eubacteriales</taxon>
        <taxon>Clostridiaceae</taxon>
        <taxon>Clostridium</taxon>
    </lineage>
</organism>
<keyword evidence="1" id="KW-0175">Coiled coil</keyword>
<accession>A0A0S6TZQ7</accession>
<keyword evidence="3" id="KW-0472">Membrane</keyword>
<dbReference type="Proteomes" id="UP000054164">
    <property type="component" value="Unassembled WGS sequence"/>
</dbReference>
<feature type="compositionally biased region" description="Polar residues" evidence="2">
    <location>
        <begin position="312"/>
        <end position="339"/>
    </location>
</feature>
<feature type="compositionally biased region" description="Low complexity" evidence="2">
    <location>
        <begin position="354"/>
        <end position="372"/>
    </location>
</feature>